<dbReference type="AlphaFoldDB" id="A0A5B8UM22"/>
<dbReference type="PROSITE" id="PS51257">
    <property type="entry name" value="PROKAR_LIPOPROTEIN"/>
    <property type="match status" value="1"/>
</dbReference>
<protein>
    <submittedName>
        <fullName evidence="1">Uncharacterized protein</fullName>
    </submittedName>
</protein>
<organism evidence="1 2">
    <name type="scientific">Flavisolibacter ginsenosidimutans</name>
    <dbReference type="NCBI Taxonomy" id="661481"/>
    <lineage>
        <taxon>Bacteria</taxon>
        <taxon>Pseudomonadati</taxon>
        <taxon>Bacteroidota</taxon>
        <taxon>Chitinophagia</taxon>
        <taxon>Chitinophagales</taxon>
        <taxon>Chitinophagaceae</taxon>
        <taxon>Flavisolibacter</taxon>
    </lineage>
</organism>
<proteinExistence type="predicted"/>
<evidence type="ECO:0000313" key="2">
    <source>
        <dbReference type="Proteomes" id="UP000321204"/>
    </source>
</evidence>
<sequence length="188" mass="21758">MRRYFLIFSFTVFGCASNQQPVRQSEEASGNNRCLVYPKAIDSLQVKDLYDSAQWYIYTWSCNQSYLPKSRSSKSVTFGELPLKFKDLSLKHDTLQLNFDFVDESEAYPILPSMTRDNKELVTSVGFDMKARKRIYMGSPNGFTIVEKGIATRYENPLQPEVLSYIKGNWNKLNDCFKRLGELKGIRQ</sequence>
<keyword evidence="2" id="KW-1185">Reference proteome</keyword>
<accession>A0A5B8UM22</accession>
<evidence type="ECO:0000313" key="1">
    <source>
        <dbReference type="EMBL" id="QEC57603.1"/>
    </source>
</evidence>
<reference evidence="1 2" key="1">
    <citation type="journal article" date="2015" name="Int. J. Syst. Evol. Microbiol.">
        <title>Flavisolibacter ginsenosidimutans sp. nov., with ginsenoside-converting activity isolated from soil used for cultivating ginseng.</title>
        <authorList>
            <person name="Zhao Y."/>
            <person name="Liu Q."/>
            <person name="Kang M.S."/>
            <person name="Jin F."/>
            <person name="Yu H."/>
            <person name="Im W.T."/>
        </authorList>
    </citation>
    <scope>NUCLEOTIDE SEQUENCE [LARGE SCALE GENOMIC DNA]</scope>
    <source>
        <strain evidence="1 2">Gsoil 636</strain>
    </source>
</reference>
<gene>
    <name evidence="1" type="ORF">FSB75_17390</name>
</gene>
<dbReference type="OrthoDB" id="674460at2"/>
<name>A0A5B8UM22_9BACT</name>
<dbReference type="RefSeq" id="WP_146790098.1">
    <property type="nucleotide sequence ID" value="NZ_BAABIO010000003.1"/>
</dbReference>
<dbReference type="EMBL" id="CP042433">
    <property type="protein sequence ID" value="QEC57603.1"/>
    <property type="molecule type" value="Genomic_DNA"/>
</dbReference>
<dbReference type="KEGG" id="fgg:FSB75_17390"/>
<dbReference type="Proteomes" id="UP000321204">
    <property type="component" value="Chromosome"/>
</dbReference>